<dbReference type="AlphaFoldDB" id="A0A5B7FPP2"/>
<proteinExistence type="predicted"/>
<dbReference type="Proteomes" id="UP000324222">
    <property type="component" value="Unassembled WGS sequence"/>
</dbReference>
<accession>A0A5B7FPP2</accession>
<evidence type="ECO:0000313" key="2">
    <source>
        <dbReference type="Proteomes" id="UP000324222"/>
    </source>
</evidence>
<reference evidence="1 2" key="1">
    <citation type="submission" date="2019-05" db="EMBL/GenBank/DDBJ databases">
        <title>Another draft genome of Portunus trituberculatus and its Hox gene families provides insights of decapod evolution.</title>
        <authorList>
            <person name="Jeong J.-H."/>
            <person name="Song I."/>
            <person name="Kim S."/>
            <person name="Choi T."/>
            <person name="Kim D."/>
            <person name="Ryu S."/>
            <person name="Kim W."/>
        </authorList>
    </citation>
    <scope>NUCLEOTIDE SEQUENCE [LARGE SCALE GENOMIC DNA]</scope>
    <source>
        <tissue evidence="1">Muscle</tissue>
    </source>
</reference>
<organism evidence="1 2">
    <name type="scientific">Portunus trituberculatus</name>
    <name type="common">Swimming crab</name>
    <name type="synonym">Neptunus trituberculatus</name>
    <dbReference type="NCBI Taxonomy" id="210409"/>
    <lineage>
        <taxon>Eukaryota</taxon>
        <taxon>Metazoa</taxon>
        <taxon>Ecdysozoa</taxon>
        <taxon>Arthropoda</taxon>
        <taxon>Crustacea</taxon>
        <taxon>Multicrustacea</taxon>
        <taxon>Malacostraca</taxon>
        <taxon>Eumalacostraca</taxon>
        <taxon>Eucarida</taxon>
        <taxon>Decapoda</taxon>
        <taxon>Pleocyemata</taxon>
        <taxon>Brachyura</taxon>
        <taxon>Eubrachyura</taxon>
        <taxon>Portunoidea</taxon>
        <taxon>Portunidae</taxon>
        <taxon>Portuninae</taxon>
        <taxon>Portunus</taxon>
    </lineage>
</organism>
<name>A0A5B7FPP2_PORTR</name>
<protein>
    <submittedName>
        <fullName evidence="1">Uncharacterized protein</fullName>
    </submittedName>
</protein>
<keyword evidence="2" id="KW-1185">Reference proteome</keyword>
<evidence type="ECO:0000313" key="1">
    <source>
        <dbReference type="EMBL" id="MPC48472.1"/>
    </source>
</evidence>
<gene>
    <name evidence="1" type="ORF">E2C01_042245</name>
</gene>
<sequence length="67" mass="6778">MLQELGRAAGVKGWLAASSSRSLSTHKPHYRLASCCCTATAAATAAPDATSPTTVTSSCLTLPINNG</sequence>
<dbReference type="EMBL" id="VSRR010008300">
    <property type="protein sequence ID" value="MPC48472.1"/>
    <property type="molecule type" value="Genomic_DNA"/>
</dbReference>
<comment type="caution">
    <text evidence="1">The sequence shown here is derived from an EMBL/GenBank/DDBJ whole genome shotgun (WGS) entry which is preliminary data.</text>
</comment>